<dbReference type="GO" id="GO:0019805">
    <property type="term" value="P:quinolinate biosynthetic process"/>
    <property type="evidence" value="ECO:0007669"/>
    <property type="project" value="UniProtKB-UniRule"/>
</dbReference>
<dbReference type="AlphaFoldDB" id="A0A8S4SLP7"/>
<dbReference type="GO" id="GO:0030170">
    <property type="term" value="F:pyridoxal phosphate binding"/>
    <property type="evidence" value="ECO:0007669"/>
    <property type="project" value="UniProtKB-UniRule"/>
</dbReference>
<feature type="binding site" evidence="4">
    <location>
        <position position="236"/>
    </location>
    <ligand>
        <name>pyridoxal 5'-phosphate</name>
        <dbReference type="ChEBI" id="CHEBI:597326"/>
    </ligand>
</feature>
<comment type="pathway">
    <text evidence="4 5">Cofactor biosynthesis; NAD(+) biosynthesis; quinolinate from L-kynurenine: step 2/3.</text>
</comment>
<dbReference type="GO" id="GO:0030429">
    <property type="term" value="F:kynureninase activity"/>
    <property type="evidence" value="ECO:0007669"/>
    <property type="project" value="UniProtKB-UniRule"/>
</dbReference>
<comment type="catalytic activity">
    <reaction evidence="5">
        <text>3-hydroxy-L-kynurenine + H2O = 3-hydroxyanthranilate + L-alanine + H(+)</text>
        <dbReference type="Rhea" id="RHEA:25143"/>
        <dbReference type="ChEBI" id="CHEBI:15377"/>
        <dbReference type="ChEBI" id="CHEBI:15378"/>
        <dbReference type="ChEBI" id="CHEBI:36559"/>
        <dbReference type="ChEBI" id="CHEBI:57972"/>
        <dbReference type="ChEBI" id="CHEBI:58125"/>
        <dbReference type="EC" id="3.7.1.3"/>
    </reaction>
</comment>
<dbReference type="OrthoDB" id="5978656at2759"/>
<keyword evidence="2 4" id="KW-0378">Hydrolase</keyword>
<name>A0A8S4SLP7_9NEOP</name>
<dbReference type="Gene3D" id="3.90.1150.10">
    <property type="entry name" value="Aspartate Aminotransferase, domain 1"/>
    <property type="match status" value="1"/>
</dbReference>
<accession>A0A8S4SLP7</accession>
<comment type="function">
    <text evidence="4 5">Catalyzes the cleavage of L-kynurenine (L-Kyn) and L-3-hydroxykynurenine (L-3OHKyn) into anthranilic acid (AA) and 3-hydroxyanthranilic acid (3-OHAA), respectively.</text>
</comment>
<comment type="cofactor">
    <cofactor evidence="4 5">
        <name>pyridoxal 5'-phosphate</name>
        <dbReference type="ChEBI" id="CHEBI:597326"/>
    </cofactor>
</comment>
<dbReference type="GO" id="GO:0034354">
    <property type="term" value="P:'de novo' NAD+ biosynthetic process from L-tryptophan"/>
    <property type="evidence" value="ECO:0007669"/>
    <property type="project" value="UniProtKB-UniRule"/>
</dbReference>
<dbReference type="Gene3D" id="3.40.640.10">
    <property type="entry name" value="Type I PLP-dependent aspartate aminotransferase-like (Major domain)"/>
    <property type="match status" value="1"/>
</dbReference>
<gene>
    <name evidence="6" type="primary">jg8304</name>
    <name evidence="6" type="ORF">PAEG_LOCUS27766</name>
</gene>
<dbReference type="SUPFAM" id="SSF53383">
    <property type="entry name" value="PLP-dependent transferases"/>
    <property type="match status" value="1"/>
</dbReference>
<reference evidence="6" key="1">
    <citation type="submission" date="2022-03" db="EMBL/GenBank/DDBJ databases">
        <authorList>
            <person name="Lindestad O."/>
        </authorList>
    </citation>
    <scope>NUCLEOTIDE SEQUENCE</scope>
</reference>
<dbReference type="GO" id="GO:0019441">
    <property type="term" value="P:L-tryptophan catabolic process to kynurenine"/>
    <property type="evidence" value="ECO:0007669"/>
    <property type="project" value="TreeGrafter"/>
</dbReference>
<comment type="subcellular location">
    <subcellularLocation>
        <location evidence="4 5">Cytoplasm</location>
    </subcellularLocation>
</comment>
<keyword evidence="7" id="KW-1185">Reference proteome</keyword>
<feature type="binding site" evidence="4">
    <location>
        <position position="211"/>
    </location>
    <ligand>
        <name>pyridoxal 5'-phosphate</name>
        <dbReference type="ChEBI" id="CHEBI:597326"/>
    </ligand>
</feature>
<feature type="binding site" evidence="4">
    <location>
        <position position="265"/>
    </location>
    <ligand>
        <name>pyridoxal 5'-phosphate</name>
        <dbReference type="ChEBI" id="CHEBI:597326"/>
    </ligand>
</feature>
<dbReference type="HAMAP" id="MF_01970">
    <property type="entry name" value="Kynureninase"/>
    <property type="match status" value="1"/>
</dbReference>
<feature type="modified residue" description="N6-(pyridoxal phosphate)lysine" evidence="4">
    <location>
        <position position="237"/>
    </location>
</feature>
<dbReference type="InterPro" id="IPR010111">
    <property type="entry name" value="Kynureninase"/>
</dbReference>
<keyword evidence="4 5" id="KW-0963">Cytoplasm</keyword>
<dbReference type="PANTHER" id="PTHR14084">
    <property type="entry name" value="KYNURENINASE"/>
    <property type="match status" value="1"/>
</dbReference>
<comment type="similarity">
    <text evidence="4 5">Belongs to the kynureninase family.</text>
</comment>
<dbReference type="PIRSF" id="PIRSF038800">
    <property type="entry name" value="KYNU"/>
    <property type="match status" value="1"/>
</dbReference>
<dbReference type="Proteomes" id="UP000838756">
    <property type="component" value="Unassembled WGS sequence"/>
</dbReference>
<proteinExistence type="inferred from homology"/>
<evidence type="ECO:0000256" key="5">
    <source>
        <dbReference type="PIRNR" id="PIRNR038800"/>
    </source>
</evidence>
<comment type="catalytic activity">
    <reaction evidence="4 5">
        <text>L-kynurenine + H2O = anthranilate + L-alanine + H(+)</text>
        <dbReference type="Rhea" id="RHEA:16813"/>
        <dbReference type="ChEBI" id="CHEBI:15377"/>
        <dbReference type="ChEBI" id="CHEBI:15378"/>
        <dbReference type="ChEBI" id="CHEBI:16567"/>
        <dbReference type="ChEBI" id="CHEBI:57959"/>
        <dbReference type="ChEBI" id="CHEBI:57972"/>
        <dbReference type="EC" id="3.7.1.3"/>
    </reaction>
</comment>
<dbReference type="PANTHER" id="PTHR14084:SF0">
    <property type="entry name" value="KYNURENINASE"/>
    <property type="match status" value="1"/>
</dbReference>
<dbReference type="NCBIfam" id="TIGR01814">
    <property type="entry name" value="kynureninase"/>
    <property type="match status" value="1"/>
</dbReference>
<comment type="pathway">
    <text evidence="4 5">Amino-acid degradation; L-kynurenine degradation; L-alanine and anthranilate from L-kynurenine: step 1/1.</text>
</comment>
<feature type="binding site" evidence="4">
    <location>
        <position position="293"/>
    </location>
    <ligand>
        <name>pyridoxal 5'-phosphate</name>
        <dbReference type="ChEBI" id="CHEBI:597326"/>
    </ligand>
</feature>
<evidence type="ECO:0000256" key="3">
    <source>
        <dbReference type="ARBA" id="ARBA00022898"/>
    </source>
</evidence>
<evidence type="ECO:0000313" key="6">
    <source>
        <dbReference type="EMBL" id="CAH2269559.1"/>
    </source>
</evidence>
<keyword evidence="3 4" id="KW-0663">Pyridoxal phosphate</keyword>
<evidence type="ECO:0000256" key="1">
    <source>
        <dbReference type="ARBA" id="ARBA00022642"/>
    </source>
</evidence>
<organism evidence="6 7">
    <name type="scientific">Pararge aegeria aegeria</name>
    <dbReference type="NCBI Taxonomy" id="348720"/>
    <lineage>
        <taxon>Eukaryota</taxon>
        <taxon>Metazoa</taxon>
        <taxon>Ecdysozoa</taxon>
        <taxon>Arthropoda</taxon>
        <taxon>Hexapoda</taxon>
        <taxon>Insecta</taxon>
        <taxon>Pterygota</taxon>
        <taxon>Neoptera</taxon>
        <taxon>Endopterygota</taxon>
        <taxon>Lepidoptera</taxon>
        <taxon>Glossata</taxon>
        <taxon>Ditrysia</taxon>
        <taxon>Papilionoidea</taxon>
        <taxon>Nymphalidae</taxon>
        <taxon>Satyrinae</taxon>
        <taxon>Satyrini</taxon>
        <taxon>Parargina</taxon>
        <taxon>Pararge</taxon>
    </lineage>
</organism>
<dbReference type="EMBL" id="CAKXAJ010026538">
    <property type="protein sequence ID" value="CAH2269559.1"/>
    <property type="molecule type" value="Genomic_DNA"/>
</dbReference>
<dbReference type="EC" id="3.7.1.3" evidence="4 5"/>
<dbReference type="InterPro" id="IPR015421">
    <property type="entry name" value="PyrdxlP-dep_Trfase_major"/>
</dbReference>
<dbReference type="GO" id="GO:0043420">
    <property type="term" value="P:anthranilate metabolic process"/>
    <property type="evidence" value="ECO:0007669"/>
    <property type="project" value="UniProtKB-UniRule"/>
</dbReference>
<evidence type="ECO:0000313" key="7">
    <source>
        <dbReference type="Proteomes" id="UP000838756"/>
    </source>
</evidence>
<dbReference type="InterPro" id="IPR015424">
    <property type="entry name" value="PyrdxlP-dep_Trfase"/>
</dbReference>
<dbReference type="GO" id="GO:0005737">
    <property type="term" value="C:cytoplasm"/>
    <property type="evidence" value="ECO:0007669"/>
    <property type="project" value="UniProtKB-SubCell"/>
</dbReference>
<feature type="binding site" evidence="4">
    <location>
        <position position="214"/>
    </location>
    <ligand>
        <name>pyridoxal 5'-phosphate</name>
        <dbReference type="ChEBI" id="CHEBI:597326"/>
    </ligand>
</feature>
<keyword evidence="1 4" id="KW-0662">Pyridine nucleotide biosynthesis</keyword>
<comment type="subunit">
    <text evidence="4 5">Homodimer.</text>
</comment>
<dbReference type="InterPro" id="IPR015422">
    <property type="entry name" value="PyrdxlP-dep_Trfase_small"/>
</dbReference>
<comment type="caution">
    <text evidence="6">The sequence shown here is derived from an EMBL/GenBank/DDBJ whole genome shotgun (WGS) entry which is preliminary data.</text>
</comment>
<comment type="caution">
    <text evidence="4">Lacks conserved residue(s) required for the propagation of feature annotation.</text>
</comment>
<sequence>MDQQFKDGSDFPIFLDNNDPLGHFRHRFYLKKDTIYMCGNSLGLASRDAEAAILKAMQKWKEEGVKIWNVDDNKYFLYSAELAKIMSGLVGVDADEIAVSASTTVNIHQAVSTFYKPTKDRYKILVDNINFPTDKYAIDSQVRLKGYEPKEAVKIVKCRDSLMDEDDIIEAMTSDVALILLPTVYYRSAQILNMAKVTKAAKSKGIIIGWDLSHAVGSIEIDLKSLDIDFAVWCTYKYLNGGPGSTSALYINRKHFKNLPGLAGWLGNKPETQFQLLQDFDHQQDANGWLIGTPHLLSMAGLEGSLKMFNEAGMANLRKKSLHITAYLMFLVDTKLASYGFTIGNPRADDKRGGHVCLEHDEGYRISIALKARGVVPDFRDPNVIRLTPTALYTSYEEVYEIVEIILDIVKNETYKKISQKRNLVV</sequence>
<evidence type="ECO:0000256" key="2">
    <source>
        <dbReference type="ARBA" id="ARBA00022801"/>
    </source>
</evidence>
<dbReference type="Pfam" id="PF22580">
    <property type="entry name" value="KYNU_C"/>
    <property type="match status" value="1"/>
</dbReference>
<evidence type="ECO:0000256" key="4">
    <source>
        <dbReference type="HAMAP-Rule" id="MF_03017"/>
    </source>
</evidence>
<protein>
    <recommendedName>
        <fullName evidence="4 5">Kynureninase</fullName>
        <ecNumber evidence="4 5">3.7.1.3</ecNumber>
    </recommendedName>
    <alternativeName>
        <fullName evidence="4">L-kynurenine hydrolase</fullName>
    </alternativeName>
</protein>
<feature type="binding site" evidence="4">
    <location>
        <position position="104"/>
    </location>
    <ligand>
        <name>pyridoxal 5'-phosphate</name>
        <dbReference type="ChEBI" id="CHEBI:597326"/>
    </ligand>
</feature>
<dbReference type="GO" id="GO:0097053">
    <property type="term" value="P:L-kynurenine catabolic process"/>
    <property type="evidence" value="ECO:0007669"/>
    <property type="project" value="UniProtKB-UniRule"/>
</dbReference>